<feature type="compositionally biased region" description="Acidic residues" evidence="1">
    <location>
        <begin position="451"/>
        <end position="464"/>
    </location>
</feature>
<feature type="compositionally biased region" description="Acidic residues" evidence="1">
    <location>
        <begin position="65"/>
        <end position="80"/>
    </location>
</feature>
<evidence type="ECO:0000313" key="3">
    <source>
        <dbReference type="Proteomes" id="UP000298327"/>
    </source>
</evidence>
<feature type="compositionally biased region" description="Polar residues" evidence="1">
    <location>
        <begin position="431"/>
        <end position="450"/>
    </location>
</feature>
<feature type="region of interest" description="Disordered" evidence="1">
    <location>
        <begin position="24"/>
        <end position="109"/>
    </location>
</feature>
<proteinExistence type="predicted"/>
<feature type="region of interest" description="Disordered" evidence="1">
    <location>
        <begin position="399"/>
        <end position="464"/>
    </location>
</feature>
<organism evidence="2 3">
    <name type="scientific">Dentipellis fragilis</name>
    <dbReference type="NCBI Taxonomy" id="205917"/>
    <lineage>
        <taxon>Eukaryota</taxon>
        <taxon>Fungi</taxon>
        <taxon>Dikarya</taxon>
        <taxon>Basidiomycota</taxon>
        <taxon>Agaricomycotina</taxon>
        <taxon>Agaricomycetes</taxon>
        <taxon>Russulales</taxon>
        <taxon>Hericiaceae</taxon>
        <taxon>Dentipellis</taxon>
    </lineage>
</organism>
<protein>
    <submittedName>
        <fullName evidence="2">Uncharacterized protein</fullName>
    </submittedName>
</protein>
<dbReference type="AlphaFoldDB" id="A0A4Y9Y2X6"/>
<feature type="region of interest" description="Disordered" evidence="1">
    <location>
        <begin position="217"/>
        <end position="262"/>
    </location>
</feature>
<gene>
    <name evidence="2" type="ORF">EVG20_g8814</name>
</gene>
<dbReference type="OrthoDB" id="2921613at2759"/>
<sequence>MESTSQSSSSSSAAKSFDALVKSFFTKPPQDMDVDEEEPDVPPRSPSRMGFSDRPGRSPGHRGLDDDEDDDTAVVEDADEERNFIEGRLADCGESDSSDEWSDESEDSYSGEIVYRTGPPPPVIRPLTIAAAGGGAADEAQSLPAAGGYSSLYSIIPETDPILEPAEYTRPSIHHHGLSQSALQHQRWMWGARYEQWMRWHLDVERATAEASAYDGIVDTSGIEPPSSMKSRPASPSERSEQKPPGPTEINPAIFPRAGDLSTLHDPKANSLDQLFHHFPLWTIKKVLYVFNMDFRGSQKPPAPKSDETEGEAPKAGSQNESPATSEMDLTLVEEPSGKSSPGPSKGHLENAWTEIIKESASCSDISKTNDTPDWEHSWQARWEVLAELVKMNREAINMQPTPADDEKTETSASGKPAATQASETAAREAPTTNKFFFASDTTPKGSENENGGEDLEDSDEDYGEIILNPQFTQPFEQGIDLAKDFLENSNLRVDVRSGAKMLCV</sequence>
<feature type="region of interest" description="Disordered" evidence="1">
    <location>
        <begin position="298"/>
        <end position="354"/>
    </location>
</feature>
<evidence type="ECO:0000256" key="1">
    <source>
        <dbReference type="SAM" id="MobiDB-lite"/>
    </source>
</evidence>
<evidence type="ECO:0000313" key="2">
    <source>
        <dbReference type="EMBL" id="TFY56735.1"/>
    </source>
</evidence>
<name>A0A4Y9Y2X6_9AGAM</name>
<dbReference type="EMBL" id="SEOQ01000803">
    <property type="protein sequence ID" value="TFY56735.1"/>
    <property type="molecule type" value="Genomic_DNA"/>
</dbReference>
<comment type="caution">
    <text evidence="2">The sequence shown here is derived from an EMBL/GenBank/DDBJ whole genome shotgun (WGS) entry which is preliminary data.</text>
</comment>
<feature type="compositionally biased region" description="Basic and acidic residues" evidence="1">
    <location>
        <begin position="81"/>
        <end position="91"/>
    </location>
</feature>
<reference evidence="2 3" key="1">
    <citation type="submission" date="2019-02" db="EMBL/GenBank/DDBJ databases">
        <title>Genome sequencing of the rare red list fungi Dentipellis fragilis.</title>
        <authorList>
            <person name="Buettner E."/>
            <person name="Kellner H."/>
        </authorList>
    </citation>
    <scope>NUCLEOTIDE SEQUENCE [LARGE SCALE GENOMIC DNA]</scope>
    <source>
        <strain evidence="2 3">DSM 105465</strain>
    </source>
</reference>
<feature type="compositionally biased region" description="Acidic residues" evidence="1">
    <location>
        <begin position="93"/>
        <end position="109"/>
    </location>
</feature>
<dbReference type="Proteomes" id="UP000298327">
    <property type="component" value="Unassembled WGS sequence"/>
</dbReference>
<keyword evidence="3" id="KW-1185">Reference proteome</keyword>
<accession>A0A4Y9Y2X6</accession>